<organism evidence="5 6">
    <name type="scientific">Lojkania enalia</name>
    <dbReference type="NCBI Taxonomy" id="147567"/>
    <lineage>
        <taxon>Eukaryota</taxon>
        <taxon>Fungi</taxon>
        <taxon>Dikarya</taxon>
        <taxon>Ascomycota</taxon>
        <taxon>Pezizomycotina</taxon>
        <taxon>Dothideomycetes</taxon>
        <taxon>Pleosporomycetidae</taxon>
        <taxon>Pleosporales</taxon>
        <taxon>Pleosporales incertae sedis</taxon>
        <taxon>Lojkania</taxon>
    </lineage>
</organism>
<dbReference type="SUPFAM" id="SSF52540">
    <property type="entry name" value="P-loop containing nucleoside triphosphate hydrolases"/>
    <property type="match status" value="1"/>
</dbReference>
<dbReference type="Gene3D" id="1.25.40.10">
    <property type="entry name" value="Tetratricopeptide repeat domain"/>
    <property type="match status" value="1"/>
</dbReference>
<dbReference type="OrthoDB" id="195446at2759"/>
<accession>A0A9P4N2K8</accession>
<name>A0A9P4N2K8_9PLEO</name>
<evidence type="ECO:0000313" key="5">
    <source>
        <dbReference type="EMBL" id="KAF2262693.1"/>
    </source>
</evidence>
<proteinExistence type="predicted"/>
<dbReference type="SMART" id="SM00173">
    <property type="entry name" value="RAS"/>
    <property type="match status" value="1"/>
</dbReference>
<evidence type="ECO:0000313" key="6">
    <source>
        <dbReference type="Proteomes" id="UP000800093"/>
    </source>
</evidence>
<dbReference type="InterPro" id="IPR001806">
    <property type="entry name" value="Small_GTPase"/>
</dbReference>
<feature type="compositionally biased region" description="Polar residues" evidence="3">
    <location>
        <begin position="706"/>
        <end position="720"/>
    </location>
</feature>
<dbReference type="InterPro" id="IPR031348">
    <property type="entry name" value="PigL_N"/>
</dbReference>
<dbReference type="SMART" id="SM00174">
    <property type="entry name" value="RHO"/>
    <property type="match status" value="1"/>
</dbReference>
<dbReference type="GO" id="GO:0007264">
    <property type="term" value="P:small GTPase-mediated signal transduction"/>
    <property type="evidence" value="ECO:0007669"/>
    <property type="project" value="InterPro"/>
</dbReference>
<dbReference type="Pfam" id="PF17111">
    <property type="entry name" value="PigL_N"/>
    <property type="match status" value="1"/>
</dbReference>
<evidence type="ECO:0000256" key="1">
    <source>
        <dbReference type="ARBA" id="ARBA00022741"/>
    </source>
</evidence>
<dbReference type="AlphaFoldDB" id="A0A9P4N2K8"/>
<dbReference type="GO" id="GO:0005525">
    <property type="term" value="F:GTP binding"/>
    <property type="evidence" value="ECO:0007669"/>
    <property type="project" value="UniProtKB-KW"/>
</dbReference>
<evidence type="ECO:0000256" key="3">
    <source>
        <dbReference type="SAM" id="MobiDB-lite"/>
    </source>
</evidence>
<dbReference type="InterPro" id="IPR003578">
    <property type="entry name" value="Small_GTPase_Rho"/>
</dbReference>
<feature type="domain" description="Azaphilone pigments biosynthesis cluster protein L N-terminal" evidence="4">
    <location>
        <begin position="2"/>
        <end position="215"/>
    </location>
</feature>
<dbReference type="InterPro" id="IPR027417">
    <property type="entry name" value="P-loop_NTPase"/>
</dbReference>
<dbReference type="Pfam" id="PF00071">
    <property type="entry name" value="Ras"/>
    <property type="match status" value="1"/>
</dbReference>
<comment type="caution">
    <text evidence="5">The sequence shown here is derived from an EMBL/GenBank/DDBJ whole genome shotgun (WGS) entry which is preliminary data.</text>
</comment>
<feature type="region of interest" description="Disordered" evidence="3">
    <location>
        <begin position="275"/>
        <end position="297"/>
    </location>
</feature>
<gene>
    <name evidence="5" type="ORF">CC78DRAFT_569557</name>
</gene>
<sequence length="1195" mass="133656">MADPLSITAGVFALLQVSIKATILLNQFRDEVSVVDATLSGLIHDVEGFQQVLESMKETFEQDDVKANLQMTGHVGSHWKNLARSLNDGQGTLEKLLAVLEGVNRTTKFLDGPRKQLRYKSAVEQIGVFRDQIQSYRSGMQLSLSTVILWNQVTFQKSTDKIPEKILPNLDKLYDEFRSLGQALNTKIEKLENMVSDQNDRHELTSMNNLRETVRAAADVVSTASTTLTVDNSDNATIKYGSDFGDIFDAGSNITMMRWINSNTVYEYEGMEAPIPGQSESSTRDIPTEYQSDSDSDLENEMIQALLKNGIRRKEQGDLTGAERHFRNCLSRLPSHTSSLSLSTSSVNTVSKAEVLELLAQTYMLSKMYEKAKSTMMEKLLVTERQVGKKDKRFLWDTMKLAEILMANTDYMEAHLQARRSLRGFKKLGKPGFRGYEQCLELLMAICKREEKLDEEEAYAALLGSHLTKLSSSSQGFQEEDISPQDGDEPQNYTPIIDQDLEIDHYEQLLSRINKLSMGLNGGESPADPGRPPSRIEETHNSMMVHTPEAVEQESIKGKPCEGDTSGSLQQSPPIMISPAPSEPVRLAPSPPFPPSQGTLLQPSTSDSRLPTLESPAILIQQSKDESGPLSENPRRPTRIKMDNVQRFRDSHSSSTSTLPEGGTRRSPLLTSLSEAHKNVATPSIADDQLSIQSSTGDIISQYSWPAKSSTEISNPSPSDTPARHSNERQPEASFAESFHTDIYGRIRHHSERMPNLTEADALQINRPGWQLEKTQSKSSYPEDQVHLKDTIGEEARAICPECKVDLSDISDHLALRHVMRCPRKPALVSDPEDMGKEARQQITNSINVESPDFQRINYAVNADHELRNQQGVTYPVNVESPEFQRINYPVNANHEVPDQQRALLPVNVHQELPQPQAAADSSPTVLKSRPLSAGWTCCKCRSTHVSFQKTCDRCGHDRDRSCRYQTWRTTRPALPKELGPINIKIRTEGQVTRRVLVVGDRGCGKTSLIETYYSHKTPPCAYEVDGSMVHSKTLEIDGISVHFETSEMTWYTGQNFIVETNSNLSKYREAHVMLVCFNVEDPSSFMDIMEIMLKLRQLSSRQFVNVCKILVGCKSDLINRKELISGGYELEGGRKVSFGDAEIMKGKINALAYFLTSSTTNVGITELFQYAAKATITESPPKPVKGIRRLLLRK</sequence>
<feature type="region of interest" description="Disordered" evidence="3">
    <location>
        <begin position="706"/>
        <end position="737"/>
    </location>
</feature>
<reference evidence="6" key="1">
    <citation type="journal article" date="2020" name="Stud. Mycol.">
        <title>101 Dothideomycetes genomes: A test case for predicting lifestyles and emergence of pathogens.</title>
        <authorList>
            <person name="Haridas S."/>
            <person name="Albert R."/>
            <person name="Binder M."/>
            <person name="Bloem J."/>
            <person name="LaButti K."/>
            <person name="Salamov A."/>
            <person name="Andreopoulos B."/>
            <person name="Baker S."/>
            <person name="Barry K."/>
            <person name="Bills G."/>
            <person name="Bluhm B."/>
            <person name="Cannon C."/>
            <person name="Castanera R."/>
            <person name="Culley D."/>
            <person name="Daum C."/>
            <person name="Ezra D."/>
            <person name="Gonzalez J."/>
            <person name="Henrissat B."/>
            <person name="Kuo A."/>
            <person name="Liang C."/>
            <person name="Lipzen A."/>
            <person name="Lutzoni F."/>
            <person name="Magnuson J."/>
            <person name="Mondo S."/>
            <person name="Nolan M."/>
            <person name="Ohm R."/>
            <person name="Pangilinan J."/>
            <person name="Park H.-J."/>
            <person name="Ramirez L."/>
            <person name="Alfaro M."/>
            <person name="Sun H."/>
            <person name="Tritt A."/>
            <person name="Yoshinaga Y."/>
            <person name="Zwiers L.-H."/>
            <person name="Turgeon B."/>
            <person name="Goodwin S."/>
            <person name="Spatafora J."/>
            <person name="Crous P."/>
            <person name="Grigoriev I."/>
        </authorList>
    </citation>
    <scope>NUCLEOTIDE SEQUENCE [LARGE SCALE GENOMIC DNA]</scope>
    <source>
        <strain evidence="6">CBS 304.66</strain>
    </source>
</reference>
<dbReference type="PRINTS" id="PR00449">
    <property type="entry name" value="RASTRNSFRMNG"/>
</dbReference>
<dbReference type="Gene3D" id="3.40.50.300">
    <property type="entry name" value="P-loop containing nucleotide triphosphate hydrolases"/>
    <property type="match status" value="1"/>
</dbReference>
<feature type="compositionally biased region" description="Polar residues" evidence="3">
    <location>
        <begin position="596"/>
        <end position="609"/>
    </location>
</feature>
<protein>
    <recommendedName>
        <fullName evidence="4">Azaphilone pigments biosynthesis cluster protein L N-terminal domain-containing protein</fullName>
    </recommendedName>
</protein>
<feature type="compositionally biased region" description="Basic and acidic residues" evidence="3">
    <location>
        <begin position="640"/>
        <end position="652"/>
    </location>
</feature>
<evidence type="ECO:0000259" key="4">
    <source>
        <dbReference type="Pfam" id="PF17111"/>
    </source>
</evidence>
<keyword evidence="6" id="KW-1185">Reference proteome</keyword>
<dbReference type="PANTHER" id="PTHR24072">
    <property type="entry name" value="RHO FAMILY GTPASE"/>
    <property type="match status" value="1"/>
</dbReference>
<feature type="compositionally biased region" description="Basic and acidic residues" evidence="3">
    <location>
        <begin position="722"/>
        <end position="731"/>
    </location>
</feature>
<feature type="region of interest" description="Disordered" evidence="3">
    <location>
        <begin position="472"/>
        <end position="494"/>
    </location>
</feature>
<keyword evidence="2" id="KW-0342">GTP-binding</keyword>
<evidence type="ECO:0000256" key="2">
    <source>
        <dbReference type="ARBA" id="ARBA00023134"/>
    </source>
</evidence>
<feature type="region of interest" description="Disordered" evidence="3">
    <location>
        <begin position="550"/>
        <end position="668"/>
    </location>
</feature>
<feature type="compositionally biased region" description="Acidic residues" evidence="3">
    <location>
        <begin position="478"/>
        <end position="489"/>
    </location>
</feature>
<dbReference type="PROSITE" id="PS51419">
    <property type="entry name" value="RAB"/>
    <property type="match status" value="1"/>
</dbReference>
<dbReference type="Proteomes" id="UP000800093">
    <property type="component" value="Unassembled WGS sequence"/>
</dbReference>
<dbReference type="SMART" id="SM00175">
    <property type="entry name" value="RAB"/>
    <property type="match status" value="1"/>
</dbReference>
<dbReference type="SUPFAM" id="SSF48452">
    <property type="entry name" value="TPR-like"/>
    <property type="match status" value="1"/>
</dbReference>
<dbReference type="EMBL" id="ML986637">
    <property type="protein sequence ID" value="KAF2262693.1"/>
    <property type="molecule type" value="Genomic_DNA"/>
</dbReference>
<keyword evidence="1" id="KW-0547">Nucleotide-binding</keyword>
<dbReference type="GO" id="GO:0003924">
    <property type="term" value="F:GTPase activity"/>
    <property type="evidence" value="ECO:0007669"/>
    <property type="project" value="InterPro"/>
</dbReference>
<dbReference type="InterPro" id="IPR011990">
    <property type="entry name" value="TPR-like_helical_dom_sf"/>
</dbReference>